<feature type="transmembrane region" description="Helical" evidence="1">
    <location>
        <begin position="206"/>
        <end position="223"/>
    </location>
</feature>
<feature type="transmembrane region" description="Helical" evidence="1">
    <location>
        <begin position="129"/>
        <end position="159"/>
    </location>
</feature>
<dbReference type="Proteomes" id="UP000625316">
    <property type="component" value="Unassembled WGS sequence"/>
</dbReference>
<comment type="caution">
    <text evidence="2">The sequence shown here is derived from an EMBL/GenBank/DDBJ whole genome shotgun (WGS) entry which is preliminary data.</text>
</comment>
<reference evidence="2" key="1">
    <citation type="submission" date="2020-10" db="EMBL/GenBank/DDBJ databases">
        <authorList>
            <person name="Castelo-Branco R."/>
            <person name="Eusebio N."/>
            <person name="Adriana R."/>
            <person name="Vieira A."/>
            <person name="Brugerolle De Fraissinette N."/>
            <person name="Rezende De Castro R."/>
            <person name="Schneider M.P."/>
            <person name="Vasconcelos V."/>
            <person name="Leao P.N."/>
        </authorList>
    </citation>
    <scope>NUCLEOTIDE SEQUENCE</scope>
    <source>
        <strain evidence="2">LEGE 11480</strain>
    </source>
</reference>
<sequence length="369" mass="41771">MCVYLFCYWTKFQGNITGFFRIGSIIPLSPYLDATKALIYQGELGYDGHLFLSLAFDPLLQNPATILALDNPLYRYRRIFYPMLGYLLGLGNPRLIPAALVAINALCISSLVGLMGWGLRQTREPRWHALLVLCIPGVWLTFIFSTADLVSTTLLVLAICCFRYRRPWATGIAIAAGCLTRETLLLGWLSLVICAIGDRNWRQVKILFMSLIPVVSWNVYVLVRLSQQGSSSAGLNFTQPLVDIGGKFAALISGGWQMKNLFEAYLFLLLIGVFCLTFYLLRKKSSRIGQTRSNRRFDNRVLWIYAGFLALLFAFSNELIFTYYVGYGRVFMDIFCLLLLVLGQPRTWLKVLPFFIAIIPCFAMLGFAQ</sequence>
<dbReference type="AlphaFoldDB" id="A0A928Z4G3"/>
<proteinExistence type="predicted"/>
<feature type="transmembrane region" description="Helical" evidence="1">
    <location>
        <begin position="95"/>
        <end position="117"/>
    </location>
</feature>
<keyword evidence="1" id="KW-0472">Membrane</keyword>
<evidence type="ECO:0000313" key="2">
    <source>
        <dbReference type="EMBL" id="MBE9030215.1"/>
    </source>
</evidence>
<keyword evidence="1" id="KW-0812">Transmembrane</keyword>
<name>A0A928Z4G3_9CYAN</name>
<dbReference type="InterPro" id="IPR058226">
    <property type="entry name" value="AZOBR_p60025-like"/>
</dbReference>
<feature type="transmembrane region" description="Helical" evidence="1">
    <location>
        <begin position="264"/>
        <end position="281"/>
    </location>
</feature>
<dbReference type="EMBL" id="JADEXQ010000031">
    <property type="protein sequence ID" value="MBE9030215.1"/>
    <property type="molecule type" value="Genomic_DNA"/>
</dbReference>
<evidence type="ECO:0000256" key="1">
    <source>
        <dbReference type="SAM" id="Phobius"/>
    </source>
</evidence>
<feature type="transmembrane region" description="Helical" evidence="1">
    <location>
        <begin position="171"/>
        <end position="194"/>
    </location>
</feature>
<gene>
    <name evidence="2" type="ORF">IQ266_10785</name>
</gene>
<accession>A0A928Z4G3</accession>
<dbReference type="NCBIfam" id="NF046093">
    <property type="entry name" value="AZOBR_p60025_fam"/>
    <property type="match status" value="1"/>
</dbReference>
<feature type="transmembrane region" description="Helical" evidence="1">
    <location>
        <begin position="302"/>
        <end position="327"/>
    </location>
</feature>
<keyword evidence="1" id="KW-1133">Transmembrane helix</keyword>
<evidence type="ECO:0000313" key="3">
    <source>
        <dbReference type="Proteomes" id="UP000625316"/>
    </source>
</evidence>
<protein>
    <submittedName>
        <fullName evidence="2">Uncharacterized protein</fullName>
    </submittedName>
</protein>
<keyword evidence="3" id="KW-1185">Reference proteome</keyword>
<organism evidence="2 3">
    <name type="scientific">Romeriopsis navalis LEGE 11480</name>
    <dbReference type="NCBI Taxonomy" id="2777977"/>
    <lineage>
        <taxon>Bacteria</taxon>
        <taxon>Bacillati</taxon>
        <taxon>Cyanobacteriota</taxon>
        <taxon>Cyanophyceae</taxon>
        <taxon>Leptolyngbyales</taxon>
        <taxon>Leptolyngbyaceae</taxon>
        <taxon>Romeriopsis</taxon>
        <taxon>Romeriopsis navalis</taxon>
    </lineage>
</organism>
<feature type="transmembrane region" description="Helical" evidence="1">
    <location>
        <begin position="347"/>
        <end position="368"/>
    </location>
</feature>